<comment type="caution">
    <text evidence="1">The sequence shown here is derived from an EMBL/GenBank/DDBJ whole genome shotgun (WGS) entry which is preliminary data.</text>
</comment>
<dbReference type="EMBL" id="JADIJS010000003">
    <property type="protein sequence ID" value="MBO1041032.1"/>
    <property type="molecule type" value="Genomic_DNA"/>
</dbReference>
<name>A0ABS3K286_9HYPH</name>
<gene>
    <name evidence="1" type="ORF">IPV26_15295</name>
</gene>
<evidence type="ECO:0000313" key="2">
    <source>
        <dbReference type="Proteomes" id="UP000718278"/>
    </source>
</evidence>
<organism evidence="1 2">
    <name type="scientific">Brucella pituitosa</name>
    <dbReference type="NCBI Taxonomy" id="571256"/>
    <lineage>
        <taxon>Bacteria</taxon>
        <taxon>Pseudomonadati</taxon>
        <taxon>Pseudomonadota</taxon>
        <taxon>Alphaproteobacteria</taxon>
        <taxon>Hyphomicrobiales</taxon>
        <taxon>Brucellaceae</taxon>
        <taxon>Brucella/Ochrobactrum group</taxon>
        <taxon>Brucella</taxon>
    </lineage>
</organism>
<dbReference type="Proteomes" id="UP000718278">
    <property type="component" value="Unassembled WGS sequence"/>
</dbReference>
<accession>A0ABS3K286</accession>
<dbReference type="RefSeq" id="WP_207489405.1">
    <property type="nucleotide sequence ID" value="NZ_JADIJS010000003.1"/>
</dbReference>
<dbReference type="SUPFAM" id="SSF47413">
    <property type="entry name" value="lambda repressor-like DNA-binding domains"/>
    <property type="match status" value="1"/>
</dbReference>
<keyword evidence="2" id="KW-1185">Reference proteome</keyword>
<proteinExistence type="predicted"/>
<protein>
    <submittedName>
        <fullName evidence="1">Uncharacterized protein</fullName>
    </submittedName>
</protein>
<dbReference type="InterPro" id="IPR010982">
    <property type="entry name" value="Lambda_DNA-bd_dom_sf"/>
</dbReference>
<sequence length="88" mass="9680">MMLERLVKRGLIALRSDVSARHLGFVETSRASPGRALVLRLAHELDVPLREGNVLLVAAGLVPMFGETSIELTLEAHKPFPAFAINRH</sequence>
<reference evidence="1 2" key="1">
    <citation type="submission" date="2020-10" db="EMBL/GenBank/DDBJ databases">
        <title>Genomic characterization of underground lake bacteria from Wind Cave National Park: Insight into the archetypical LuxI/LuxR and identification of LuxR solos.</title>
        <authorList>
            <person name="Wengert P.C."/>
            <person name="Savka M.A."/>
        </authorList>
    </citation>
    <scope>NUCLEOTIDE SEQUENCE [LARGE SCALE GENOMIC DNA]</scope>
    <source>
        <strain evidence="1 2">SD316</strain>
    </source>
</reference>
<evidence type="ECO:0000313" key="1">
    <source>
        <dbReference type="EMBL" id="MBO1041032.1"/>
    </source>
</evidence>